<organism evidence="1 2">
    <name type="scientific">Strigomonas culicis</name>
    <dbReference type="NCBI Taxonomy" id="28005"/>
    <lineage>
        <taxon>Eukaryota</taxon>
        <taxon>Discoba</taxon>
        <taxon>Euglenozoa</taxon>
        <taxon>Kinetoplastea</taxon>
        <taxon>Metakinetoplastina</taxon>
        <taxon>Trypanosomatida</taxon>
        <taxon>Trypanosomatidae</taxon>
        <taxon>Strigomonadinae</taxon>
        <taxon>Strigomonas</taxon>
    </lineage>
</organism>
<keyword evidence="2" id="KW-1185">Reference proteome</keyword>
<dbReference type="AlphaFoldDB" id="S9TMP3"/>
<dbReference type="EMBL" id="ATMH01010406">
    <property type="protein sequence ID" value="EPY17593.1"/>
    <property type="molecule type" value="Genomic_DNA"/>
</dbReference>
<proteinExistence type="predicted"/>
<evidence type="ECO:0000313" key="1">
    <source>
        <dbReference type="EMBL" id="EPY17593.1"/>
    </source>
</evidence>
<reference evidence="1 2" key="1">
    <citation type="journal article" date="2013" name="PLoS ONE">
        <title>Predicting the Proteins of Angomonas deanei, Strigomonas culicis and Their Respective Endosymbionts Reveals New Aspects of the Trypanosomatidae Family.</title>
        <authorList>
            <person name="Motta M.C."/>
            <person name="Martins A.C."/>
            <person name="de Souza S.S."/>
            <person name="Catta-Preta C.M."/>
            <person name="Silva R."/>
            <person name="Klein C.C."/>
            <person name="de Almeida L.G."/>
            <person name="de Lima Cunha O."/>
            <person name="Ciapina L.P."/>
            <person name="Brocchi M."/>
            <person name="Colabardini A.C."/>
            <person name="de Araujo Lima B."/>
            <person name="Machado C.R."/>
            <person name="de Almeida Soares C.M."/>
            <person name="Probst C.M."/>
            <person name="de Menezes C.B."/>
            <person name="Thompson C.E."/>
            <person name="Bartholomeu D.C."/>
            <person name="Gradia D.F."/>
            <person name="Pavoni D.P."/>
            <person name="Grisard E.C."/>
            <person name="Fantinatti-Garboggini F."/>
            <person name="Marchini F.K."/>
            <person name="Rodrigues-Luiz G.F."/>
            <person name="Wagner G."/>
            <person name="Goldman G.H."/>
            <person name="Fietto J.L."/>
            <person name="Elias M.C."/>
            <person name="Goldman M.H."/>
            <person name="Sagot M.F."/>
            <person name="Pereira M."/>
            <person name="Stoco P.H."/>
            <person name="de Mendonca-Neto R.P."/>
            <person name="Teixeira S.M."/>
            <person name="Maciel T.E."/>
            <person name="de Oliveira Mendes T.A."/>
            <person name="Urmenyi T.P."/>
            <person name="de Souza W."/>
            <person name="Schenkman S."/>
            <person name="de Vasconcelos A.T."/>
        </authorList>
    </citation>
    <scope>NUCLEOTIDE SEQUENCE [LARGE SCALE GENOMIC DNA]</scope>
</reference>
<name>S9TMP3_9TRYP</name>
<accession>S9TMP3</accession>
<dbReference type="Proteomes" id="UP000015354">
    <property type="component" value="Unassembled WGS sequence"/>
</dbReference>
<protein>
    <submittedName>
        <fullName evidence="1">Uncharacterized protein</fullName>
    </submittedName>
</protein>
<gene>
    <name evidence="1" type="ORF">STCU_10518</name>
</gene>
<comment type="caution">
    <text evidence="1">The sequence shown here is derived from an EMBL/GenBank/DDBJ whole genome shotgun (WGS) entry which is preliminary data.</text>
</comment>
<evidence type="ECO:0000313" key="2">
    <source>
        <dbReference type="Proteomes" id="UP000015354"/>
    </source>
</evidence>
<sequence length="188" mass="20727">MRRVPSVQLLDELDAYAMAPLADQAGALVYRDGDPTTPALCLGSAERLLPLLARYAWVDGFIPDQQSDARMERALRKSFPVLWQRMAAKRTTTFLLYQNLHRPVVAPAGVAFAPFDDVPPAAYVWWLLGCAELGLIDGLGRAALGPQIFALARALPAAATHVSEMWVDSLFTEEERESAAEHLRRALL</sequence>